<comment type="caution">
    <text evidence="2">Lacks conserved residue(s) required for the propagation of feature annotation.</text>
</comment>
<dbReference type="PANTHER" id="PTHR45566">
    <property type="entry name" value="HTH-TYPE TRANSCRIPTIONAL REGULATOR YHJB-RELATED"/>
    <property type="match status" value="1"/>
</dbReference>
<dbReference type="CDD" id="cd06170">
    <property type="entry name" value="LuxR_C_like"/>
    <property type="match status" value="1"/>
</dbReference>
<evidence type="ECO:0000313" key="6">
    <source>
        <dbReference type="Proteomes" id="UP001239215"/>
    </source>
</evidence>
<keyword evidence="1 5" id="KW-0238">DNA-binding</keyword>
<dbReference type="PROSITE" id="PS50043">
    <property type="entry name" value="HTH_LUXR_2"/>
    <property type="match status" value="1"/>
</dbReference>
<comment type="caution">
    <text evidence="5">The sequence shown here is derived from an EMBL/GenBank/DDBJ whole genome shotgun (WGS) entry which is preliminary data.</text>
</comment>
<dbReference type="GO" id="GO:0003677">
    <property type="term" value="F:DNA binding"/>
    <property type="evidence" value="ECO:0007669"/>
    <property type="project" value="UniProtKB-KW"/>
</dbReference>
<feature type="domain" description="Response regulatory" evidence="4">
    <location>
        <begin position="8"/>
        <end position="122"/>
    </location>
</feature>
<gene>
    <name evidence="5" type="ORF">QE405_001397</name>
</gene>
<dbReference type="PANTHER" id="PTHR45566:SF1">
    <property type="entry name" value="HTH-TYPE TRANSCRIPTIONAL REGULATOR YHJB-RELATED"/>
    <property type="match status" value="1"/>
</dbReference>
<dbReference type="RefSeq" id="WP_307199490.1">
    <property type="nucleotide sequence ID" value="NZ_JAUTAN010000001.1"/>
</dbReference>
<dbReference type="InterPro" id="IPR001789">
    <property type="entry name" value="Sig_transdc_resp-reg_receiver"/>
</dbReference>
<reference evidence="5" key="1">
    <citation type="submission" date="2023-07" db="EMBL/GenBank/DDBJ databases">
        <title>Functional and genomic diversity of the sorghum phyllosphere microbiome.</title>
        <authorList>
            <person name="Shade A."/>
        </authorList>
    </citation>
    <scope>NUCLEOTIDE SEQUENCE</scope>
    <source>
        <strain evidence="5">SORGH_AS_1067</strain>
    </source>
</reference>
<name>A0AAJ1U2T6_9ACTN</name>
<feature type="domain" description="HTH luxR-type" evidence="3">
    <location>
        <begin position="142"/>
        <end position="207"/>
    </location>
</feature>
<dbReference type="InterPro" id="IPR000792">
    <property type="entry name" value="Tscrpt_reg_LuxR_C"/>
</dbReference>
<dbReference type="Pfam" id="PF00196">
    <property type="entry name" value="GerE"/>
    <property type="match status" value="1"/>
</dbReference>
<organism evidence="5 6">
    <name type="scientific">Nocardioides zeae</name>
    <dbReference type="NCBI Taxonomy" id="1457234"/>
    <lineage>
        <taxon>Bacteria</taxon>
        <taxon>Bacillati</taxon>
        <taxon>Actinomycetota</taxon>
        <taxon>Actinomycetes</taxon>
        <taxon>Propionibacteriales</taxon>
        <taxon>Nocardioidaceae</taxon>
        <taxon>Nocardioides</taxon>
    </lineage>
</organism>
<dbReference type="PROSITE" id="PS50110">
    <property type="entry name" value="RESPONSE_REGULATORY"/>
    <property type="match status" value="1"/>
</dbReference>
<accession>A0AAJ1U2T6</accession>
<dbReference type="Proteomes" id="UP001239215">
    <property type="component" value="Unassembled WGS sequence"/>
</dbReference>
<dbReference type="SMART" id="SM00421">
    <property type="entry name" value="HTH_LUXR"/>
    <property type="match status" value="1"/>
</dbReference>
<dbReference type="EMBL" id="JAUTAN010000001">
    <property type="protein sequence ID" value="MDQ1104113.1"/>
    <property type="molecule type" value="Genomic_DNA"/>
</dbReference>
<dbReference type="PRINTS" id="PR00038">
    <property type="entry name" value="HTHLUXR"/>
</dbReference>
<evidence type="ECO:0000313" key="5">
    <source>
        <dbReference type="EMBL" id="MDQ1104113.1"/>
    </source>
</evidence>
<evidence type="ECO:0000256" key="2">
    <source>
        <dbReference type="PROSITE-ProRule" id="PRU00169"/>
    </source>
</evidence>
<dbReference type="GO" id="GO:0000160">
    <property type="term" value="P:phosphorelay signal transduction system"/>
    <property type="evidence" value="ECO:0007669"/>
    <property type="project" value="InterPro"/>
</dbReference>
<sequence>MNHGQVHRVAAAHASPLVLSGLEAALADVDELRHVGSWSPPTSIDELVTTCRPDVVLMEYEHVVRTPGWRAALRRHERVRVVFLGRVDEPQEVLRSLHLGAVGFLHHSVPVPDLVRGLLDVVRGRTCIFLDAGPPPPVEATPPSAACDLTRREQEVLGMLLLRQSNDEIAEHLTITRQTAKNYVSQVFRKLGVSSRRELLHLDPPRAASATVSAASSVVGAAPLRARVRHG</sequence>
<evidence type="ECO:0000259" key="3">
    <source>
        <dbReference type="PROSITE" id="PS50043"/>
    </source>
</evidence>
<dbReference type="AlphaFoldDB" id="A0AAJ1U2T6"/>
<dbReference type="GO" id="GO:0006355">
    <property type="term" value="P:regulation of DNA-templated transcription"/>
    <property type="evidence" value="ECO:0007669"/>
    <property type="project" value="InterPro"/>
</dbReference>
<dbReference type="Gene3D" id="1.10.10.10">
    <property type="entry name" value="Winged helix-like DNA-binding domain superfamily/Winged helix DNA-binding domain"/>
    <property type="match status" value="1"/>
</dbReference>
<proteinExistence type="predicted"/>
<dbReference type="SUPFAM" id="SSF52172">
    <property type="entry name" value="CheY-like"/>
    <property type="match status" value="1"/>
</dbReference>
<evidence type="ECO:0000259" key="4">
    <source>
        <dbReference type="PROSITE" id="PS50110"/>
    </source>
</evidence>
<dbReference type="InterPro" id="IPR051015">
    <property type="entry name" value="EvgA-like"/>
</dbReference>
<dbReference type="InterPro" id="IPR016032">
    <property type="entry name" value="Sig_transdc_resp-reg_C-effctor"/>
</dbReference>
<evidence type="ECO:0000256" key="1">
    <source>
        <dbReference type="ARBA" id="ARBA00023125"/>
    </source>
</evidence>
<dbReference type="SUPFAM" id="SSF46894">
    <property type="entry name" value="C-terminal effector domain of the bipartite response regulators"/>
    <property type="match status" value="1"/>
</dbReference>
<protein>
    <submittedName>
        <fullName evidence="5">DNA-binding NarL/FixJ family response regulator</fullName>
    </submittedName>
</protein>
<dbReference type="InterPro" id="IPR036388">
    <property type="entry name" value="WH-like_DNA-bd_sf"/>
</dbReference>
<dbReference type="Gene3D" id="3.40.50.2300">
    <property type="match status" value="1"/>
</dbReference>
<dbReference type="InterPro" id="IPR011006">
    <property type="entry name" value="CheY-like_superfamily"/>
</dbReference>